<name>A0A7Y2EAE9_UNCEI</name>
<reference evidence="2 3" key="1">
    <citation type="submission" date="2020-03" db="EMBL/GenBank/DDBJ databases">
        <title>Metabolic flexibility allows generalist bacteria to become dominant in a frequently disturbed ecosystem.</title>
        <authorList>
            <person name="Chen Y.-J."/>
            <person name="Leung P.M."/>
            <person name="Bay S.K."/>
            <person name="Hugenholtz P."/>
            <person name="Kessler A.J."/>
            <person name="Shelley G."/>
            <person name="Waite D.W."/>
            <person name="Cook P.L."/>
            <person name="Greening C."/>
        </authorList>
    </citation>
    <scope>NUCLEOTIDE SEQUENCE [LARGE SCALE GENOMIC DNA]</scope>
    <source>
        <strain evidence="2">SS_bin_28</strain>
    </source>
</reference>
<sequence length="88" mass="9852">LPMSPNPMTSARGVIRFELTKKNHASVSVYNISGRLVRTLLSAERDAGLHEVTWDGTDTSGRKVASGLYFYRLRTPEQTMTQKVVLSR</sequence>
<dbReference type="EMBL" id="JABDJR010000220">
    <property type="protein sequence ID" value="NNF06264.1"/>
    <property type="molecule type" value="Genomic_DNA"/>
</dbReference>
<dbReference type="Gene3D" id="2.60.40.4070">
    <property type="match status" value="1"/>
</dbReference>
<dbReference type="Pfam" id="PF13860">
    <property type="entry name" value="FlgD_ig"/>
    <property type="match status" value="1"/>
</dbReference>
<proteinExistence type="predicted"/>
<dbReference type="NCBIfam" id="TIGR04183">
    <property type="entry name" value="Por_Secre_tail"/>
    <property type="match status" value="1"/>
</dbReference>
<dbReference type="InterPro" id="IPR026444">
    <property type="entry name" value="Secre_tail"/>
</dbReference>
<dbReference type="InterPro" id="IPR025965">
    <property type="entry name" value="FlgD/Vpr_Ig-like"/>
</dbReference>
<accession>A0A7Y2EAE9</accession>
<protein>
    <submittedName>
        <fullName evidence="2">T9SS type A sorting domain-containing protein</fullName>
    </submittedName>
</protein>
<organism evidence="2 3">
    <name type="scientific">Eiseniibacteriota bacterium</name>
    <dbReference type="NCBI Taxonomy" id="2212470"/>
    <lineage>
        <taxon>Bacteria</taxon>
        <taxon>Candidatus Eiseniibacteriota</taxon>
    </lineage>
</organism>
<dbReference type="AlphaFoldDB" id="A0A7Y2EAE9"/>
<dbReference type="Proteomes" id="UP000547674">
    <property type="component" value="Unassembled WGS sequence"/>
</dbReference>
<comment type="caution">
    <text evidence="2">The sequence shown here is derived from an EMBL/GenBank/DDBJ whole genome shotgun (WGS) entry which is preliminary data.</text>
</comment>
<gene>
    <name evidence="2" type="ORF">HKN21_05855</name>
</gene>
<evidence type="ECO:0000259" key="1">
    <source>
        <dbReference type="Pfam" id="PF13860"/>
    </source>
</evidence>
<feature type="domain" description="FlgD/Vpr Ig-like" evidence="1">
    <location>
        <begin position="11"/>
        <end position="70"/>
    </location>
</feature>
<evidence type="ECO:0000313" key="2">
    <source>
        <dbReference type="EMBL" id="NNF06264.1"/>
    </source>
</evidence>
<feature type="non-terminal residue" evidence="2">
    <location>
        <position position="1"/>
    </location>
</feature>
<evidence type="ECO:0000313" key="3">
    <source>
        <dbReference type="Proteomes" id="UP000547674"/>
    </source>
</evidence>